<organism evidence="1 2">
    <name type="scientific">Sphingobacterium arenae</name>
    <dbReference type="NCBI Taxonomy" id="1280598"/>
    <lineage>
        <taxon>Bacteria</taxon>
        <taxon>Pseudomonadati</taxon>
        <taxon>Bacteroidota</taxon>
        <taxon>Sphingobacteriia</taxon>
        <taxon>Sphingobacteriales</taxon>
        <taxon>Sphingobacteriaceae</taxon>
        <taxon>Sphingobacterium</taxon>
    </lineage>
</organism>
<evidence type="ECO:0000313" key="2">
    <source>
        <dbReference type="Proteomes" id="UP000606494"/>
    </source>
</evidence>
<evidence type="ECO:0000313" key="1">
    <source>
        <dbReference type="EMBL" id="MBD1424060.1"/>
    </source>
</evidence>
<protein>
    <submittedName>
        <fullName evidence="1">Uncharacterized protein</fullName>
    </submittedName>
</protein>
<dbReference type="EMBL" id="JACNYK010000001">
    <property type="protein sequence ID" value="MBD1424060.1"/>
    <property type="molecule type" value="Genomic_DNA"/>
</dbReference>
<keyword evidence="2" id="KW-1185">Reference proteome</keyword>
<dbReference type="Proteomes" id="UP000606494">
    <property type="component" value="Unassembled WGS sequence"/>
</dbReference>
<sequence length="391" mass="45168">MNEVPVILLNWIEDRINPQKLNSSLLAGAGLQTLKRNFADEAITFRCYFIDVLGRSRKQAKSSLMQIIMMSDTIHDYLTTITRSRNENILADEIQQYYRQTLTILESLLDECAKIDNNILSELSLTTYSIPNIRVGLRKQLSILRSKIKASDIESELGGLLLSGLQLLIGRQAINRSDSEYASDILEQLNSLEPFSTFEIENLLYQYDFNTPALFNYCAKCCNKSMLDASGLHEQLEVLIGLEDRINGLPARTKSRWLKEDESIRKQLRIFYREKKSYIQQRIRLRRSEIRDRELGEEAERLQVNLPVAQFGLFIRLFMEKGLLQKEDVGKTFAYYAKHFRTPKTSFISAESLQKKSTDVEFTTAKKMKGHLIGMVNWLNKHYNTTNHGES</sequence>
<proteinExistence type="predicted"/>
<dbReference type="RefSeq" id="WP_190307245.1">
    <property type="nucleotide sequence ID" value="NZ_JACNYK010000001.1"/>
</dbReference>
<comment type="caution">
    <text evidence="1">The sequence shown here is derived from an EMBL/GenBank/DDBJ whole genome shotgun (WGS) entry which is preliminary data.</text>
</comment>
<accession>A0ABR7XYC4</accession>
<gene>
    <name evidence="1" type="ORF">H8B17_00580</name>
</gene>
<name>A0ABR7XYC4_9SPHI</name>
<reference evidence="1 2" key="1">
    <citation type="submission" date="2020-08" db="EMBL/GenBank/DDBJ databases">
        <title>Sphingobacterium sp. DN00404 isolated from aquaculture water.</title>
        <authorList>
            <person name="Zhang M."/>
        </authorList>
    </citation>
    <scope>NUCLEOTIDE SEQUENCE [LARGE SCALE GENOMIC DNA]</scope>
    <source>
        <strain evidence="1 2">KCTC 32294</strain>
    </source>
</reference>